<comment type="subcellular location">
    <subcellularLocation>
        <location evidence="1">Cell membrane</location>
    </subcellularLocation>
</comment>
<evidence type="ECO:0000259" key="4">
    <source>
        <dbReference type="Pfam" id="PF02272"/>
    </source>
</evidence>
<feature type="domain" description="DHHA1" evidence="4">
    <location>
        <begin position="567"/>
        <end position="649"/>
    </location>
</feature>
<keyword evidence="1" id="KW-1003">Cell membrane</keyword>
<dbReference type="Pfam" id="PF01368">
    <property type="entry name" value="DHH"/>
    <property type="match status" value="1"/>
</dbReference>
<dbReference type="EC" id="3.1.4.-" evidence="1"/>
<dbReference type="PANTHER" id="PTHR47618">
    <property type="entry name" value="BIFUNCTIONAL OLIGORIBONUCLEASE AND PAP PHOSPHATASE NRNA"/>
    <property type="match status" value="1"/>
</dbReference>
<evidence type="ECO:0000259" key="3">
    <source>
        <dbReference type="Pfam" id="PF01368"/>
    </source>
</evidence>
<accession>A0ABV2FHQ6</accession>
<keyword evidence="2" id="KW-0812">Transmembrane</keyword>
<comment type="similarity">
    <text evidence="1">Belongs to the GdpP/PdeA phosphodiesterase family.</text>
</comment>
<dbReference type="InterPro" id="IPR003156">
    <property type="entry name" value="DHHA1_dom"/>
</dbReference>
<feature type="domain" description="DDH" evidence="3">
    <location>
        <begin position="339"/>
        <end position="495"/>
    </location>
</feature>
<comment type="function">
    <text evidence="1">Has phosphodiesterase (PDE) activity against cyclic-di-AMP (c-di-AMP).</text>
</comment>
<dbReference type="Gene3D" id="3.30.450.20">
    <property type="entry name" value="PAS domain"/>
    <property type="match status" value="1"/>
</dbReference>
<evidence type="ECO:0000256" key="2">
    <source>
        <dbReference type="SAM" id="Phobius"/>
    </source>
</evidence>
<dbReference type="Proteomes" id="UP001549122">
    <property type="component" value="Unassembled WGS sequence"/>
</dbReference>
<keyword evidence="6" id="KW-1185">Reference proteome</keyword>
<dbReference type="SUPFAM" id="SSF64182">
    <property type="entry name" value="DHH phosphoesterases"/>
    <property type="match status" value="1"/>
</dbReference>
<dbReference type="PANTHER" id="PTHR47618:SF2">
    <property type="entry name" value="CYCLIC-DI-AMP PHOSPHODIESTERASE GDPP"/>
    <property type="match status" value="1"/>
</dbReference>
<proteinExistence type="inferred from homology"/>
<evidence type="ECO:0000313" key="6">
    <source>
        <dbReference type="Proteomes" id="UP001549122"/>
    </source>
</evidence>
<organism evidence="5 6">
    <name type="scientific">Streptococcus rupicaprae</name>
    <dbReference type="NCBI Taxonomy" id="759619"/>
    <lineage>
        <taxon>Bacteria</taxon>
        <taxon>Bacillati</taxon>
        <taxon>Bacillota</taxon>
        <taxon>Bacilli</taxon>
        <taxon>Lactobacillales</taxon>
        <taxon>Streptococcaceae</taxon>
        <taxon>Streptococcus</taxon>
    </lineage>
</organism>
<dbReference type="Pfam" id="PF24898">
    <property type="entry name" value="GGDEF_GdpP"/>
    <property type="match status" value="1"/>
</dbReference>
<dbReference type="InterPro" id="IPR051319">
    <property type="entry name" value="Oligoribo/pAp-PDE_c-di-AMP_PDE"/>
</dbReference>
<comment type="catalytic activity">
    <reaction evidence="1">
        <text>3',3'-c-di-AMP + H2O = 5'-O-phosphonoadenylyl-(3'-&gt;5')-adenosine + H(+)</text>
        <dbReference type="Rhea" id="RHEA:54420"/>
        <dbReference type="ChEBI" id="CHEBI:15377"/>
        <dbReference type="ChEBI" id="CHEBI:15378"/>
        <dbReference type="ChEBI" id="CHEBI:71500"/>
        <dbReference type="ChEBI" id="CHEBI:138171"/>
    </reaction>
</comment>
<dbReference type="Pfam" id="PF02272">
    <property type="entry name" value="DHHA1"/>
    <property type="match status" value="1"/>
</dbReference>
<dbReference type="InterPro" id="IPR014528">
    <property type="entry name" value="GdpP/PdeA"/>
</dbReference>
<reference evidence="5 6" key="1">
    <citation type="submission" date="2024-06" db="EMBL/GenBank/DDBJ databases">
        <title>Genomic Encyclopedia of Type Strains, Phase IV (KMG-IV): sequencing the most valuable type-strain genomes for metagenomic binning, comparative biology and taxonomic classification.</title>
        <authorList>
            <person name="Goeker M."/>
        </authorList>
    </citation>
    <scope>NUCLEOTIDE SEQUENCE [LARGE SCALE GENOMIC DNA]</scope>
    <source>
        <strain evidence="5 6">DSM 28303</strain>
    </source>
</reference>
<name>A0ABV2FHQ6_9STRE</name>
<feature type="transmembrane region" description="Helical" evidence="2">
    <location>
        <begin position="6"/>
        <end position="26"/>
    </location>
</feature>
<dbReference type="Gene3D" id="3.10.310.30">
    <property type="match status" value="1"/>
</dbReference>
<evidence type="ECO:0000256" key="1">
    <source>
        <dbReference type="PIRNR" id="PIRNR026583"/>
    </source>
</evidence>
<gene>
    <name evidence="5" type="ORF">ABID29_001214</name>
</gene>
<keyword evidence="1 2" id="KW-0472">Membrane</keyword>
<dbReference type="InterPro" id="IPR001667">
    <property type="entry name" value="DDH_dom"/>
</dbReference>
<dbReference type="EMBL" id="JBEPLO010000011">
    <property type="protein sequence ID" value="MET3558099.1"/>
    <property type="molecule type" value="Genomic_DNA"/>
</dbReference>
<keyword evidence="2" id="KW-1133">Transmembrane helix</keyword>
<dbReference type="RefSeq" id="WP_354365122.1">
    <property type="nucleotide sequence ID" value="NZ_JBEPLO010000011.1"/>
</dbReference>
<comment type="caution">
    <text evidence="5">The sequence shown here is derived from an EMBL/GenBank/DDBJ whole genome shotgun (WGS) entry which is preliminary data.</text>
</comment>
<keyword evidence="1" id="KW-0378">Hydrolase</keyword>
<protein>
    <recommendedName>
        <fullName evidence="1">Cyclic-di-AMP phosphodiesterase</fullName>
        <ecNumber evidence="1">3.1.4.-</ecNumber>
    </recommendedName>
</protein>
<dbReference type="InterPro" id="IPR038763">
    <property type="entry name" value="DHH_sf"/>
</dbReference>
<sequence length="656" mass="73780">MKQFRFTISHFIIVGLLLLGLIGLAVSLETRPAILFLLGLFIVLVFLALLIYQNRIYESDELEKIKYINQQAENSMISLLENLPVGVIKMSEDDEEIEWFNPFAELIFTKEDGSFDQGRFKEIMAVGLDKSRIYAHFSGKRYIVHTDPQSHLFYFFDVSSEYKATQEMTALRPVIGVIGLDNYDDLEDVISDSDISQINSFVANFVKEFTDKYQIFYRRIDMDRFFLMTDYAVLERLIEDKFSVIDDFRTEARARDLSLTLSMGLAFGDHNHLDIGQLAVQNLNMAEVRGGDQVVIQENAEGKAPIYFGGNSASTVKRTRTRTRAMMSAISDKIKSVDQVFVVGHRNLDMDALGATIGMQCFAQNILPQSYAVYDETGMSGDVERAIQRLKEEETPNLITVDEALNLVTSQSLLVMVDHSKISLTLSEELYSRFNQVIVVDHHRRDSDFPDNAVISYIESGASSASELVTELLQFQNGKKSRLSRLQASLLMAGIMLDTKNFSSRVTSRTFDVASYLRSCGSDSLEIQTISATDFEEYRHINQLILKGEQVQPDIIVVKAEPDVVYDVVIASKAADTLLSMSDIEASFVIYHKSQDSVAISARSRSKINVQKIMESMGGGGHFGLAATQISDQTIDQVYQELLNHLDQVSREASEG</sequence>
<dbReference type="Gene3D" id="3.90.1640.10">
    <property type="entry name" value="inorganic pyrophosphatase (n-terminal core)"/>
    <property type="match status" value="1"/>
</dbReference>
<dbReference type="PIRSF" id="PIRSF026583">
    <property type="entry name" value="YybT"/>
    <property type="match status" value="1"/>
</dbReference>
<feature type="transmembrane region" description="Helical" evidence="2">
    <location>
        <begin position="33"/>
        <end position="52"/>
    </location>
</feature>
<evidence type="ECO:0000313" key="5">
    <source>
        <dbReference type="EMBL" id="MET3558099.1"/>
    </source>
</evidence>